<protein>
    <submittedName>
        <fullName evidence="1">Uncharacterized protein</fullName>
    </submittedName>
</protein>
<keyword evidence="2" id="KW-1185">Reference proteome</keyword>
<dbReference type="EMBL" id="JABSTQ010010924">
    <property type="protein sequence ID" value="KAG0416726.1"/>
    <property type="molecule type" value="Genomic_DNA"/>
</dbReference>
<evidence type="ECO:0000313" key="2">
    <source>
        <dbReference type="Proteomes" id="UP000805193"/>
    </source>
</evidence>
<feature type="non-terminal residue" evidence="1">
    <location>
        <position position="1"/>
    </location>
</feature>
<accession>A0AC60PBX2</accession>
<organism evidence="1 2">
    <name type="scientific">Ixodes persulcatus</name>
    <name type="common">Taiga tick</name>
    <dbReference type="NCBI Taxonomy" id="34615"/>
    <lineage>
        <taxon>Eukaryota</taxon>
        <taxon>Metazoa</taxon>
        <taxon>Ecdysozoa</taxon>
        <taxon>Arthropoda</taxon>
        <taxon>Chelicerata</taxon>
        <taxon>Arachnida</taxon>
        <taxon>Acari</taxon>
        <taxon>Parasitiformes</taxon>
        <taxon>Ixodida</taxon>
        <taxon>Ixodoidea</taxon>
        <taxon>Ixodidae</taxon>
        <taxon>Ixodinae</taxon>
        <taxon>Ixodes</taxon>
    </lineage>
</organism>
<proteinExistence type="predicted"/>
<gene>
    <name evidence="1" type="ORF">HPB47_006172</name>
</gene>
<sequence length="83" mass="9896">ALVSCLTTYFWEFKDTRMVLDCTEIEIERPKDLMSRLLTYSHYKRTYTAKQSQLLDRCTPHVDSVIVDKEFLINELRGEKMCE</sequence>
<name>A0AC60PBX2_IXOPE</name>
<reference evidence="1 2" key="1">
    <citation type="journal article" date="2020" name="Cell">
        <title>Large-Scale Comparative Analyses of Tick Genomes Elucidate Their Genetic Diversity and Vector Capacities.</title>
        <authorList>
            <consortium name="Tick Genome and Microbiome Consortium (TIGMIC)"/>
            <person name="Jia N."/>
            <person name="Wang J."/>
            <person name="Shi W."/>
            <person name="Du L."/>
            <person name="Sun Y."/>
            <person name="Zhan W."/>
            <person name="Jiang J.F."/>
            <person name="Wang Q."/>
            <person name="Zhang B."/>
            <person name="Ji P."/>
            <person name="Bell-Sakyi L."/>
            <person name="Cui X.M."/>
            <person name="Yuan T.T."/>
            <person name="Jiang B.G."/>
            <person name="Yang W.F."/>
            <person name="Lam T.T."/>
            <person name="Chang Q.C."/>
            <person name="Ding S.J."/>
            <person name="Wang X.J."/>
            <person name="Zhu J.G."/>
            <person name="Ruan X.D."/>
            <person name="Zhao L."/>
            <person name="Wei J.T."/>
            <person name="Ye R.Z."/>
            <person name="Que T.C."/>
            <person name="Du C.H."/>
            <person name="Zhou Y.H."/>
            <person name="Cheng J.X."/>
            <person name="Dai P.F."/>
            <person name="Guo W.B."/>
            <person name="Han X.H."/>
            <person name="Huang E.J."/>
            <person name="Li L.F."/>
            <person name="Wei W."/>
            <person name="Gao Y.C."/>
            <person name="Liu J.Z."/>
            <person name="Shao H.Z."/>
            <person name="Wang X."/>
            <person name="Wang C.C."/>
            <person name="Yang T.C."/>
            <person name="Huo Q.B."/>
            <person name="Li W."/>
            <person name="Chen H.Y."/>
            <person name="Chen S.E."/>
            <person name="Zhou L.G."/>
            <person name="Ni X.B."/>
            <person name="Tian J.H."/>
            <person name="Sheng Y."/>
            <person name="Liu T."/>
            <person name="Pan Y.S."/>
            <person name="Xia L.Y."/>
            <person name="Li J."/>
            <person name="Zhao F."/>
            <person name="Cao W.C."/>
        </authorList>
    </citation>
    <scope>NUCLEOTIDE SEQUENCE [LARGE SCALE GENOMIC DNA]</scope>
    <source>
        <strain evidence="1">Iper-2018</strain>
    </source>
</reference>
<evidence type="ECO:0000313" key="1">
    <source>
        <dbReference type="EMBL" id="KAG0416726.1"/>
    </source>
</evidence>
<dbReference type="Proteomes" id="UP000805193">
    <property type="component" value="Unassembled WGS sequence"/>
</dbReference>
<comment type="caution">
    <text evidence="1">The sequence shown here is derived from an EMBL/GenBank/DDBJ whole genome shotgun (WGS) entry which is preliminary data.</text>
</comment>